<dbReference type="GO" id="GO:0034245">
    <property type="term" value="C:mitochondrial DNA-directed RNA polymerase complex"/>
    <property type="evidence" value="ECO:0007669"/>
    <property type="project" value="TreeGrafter"/>
</dbReference>
<dbReference type="PANTHER" id="PTHR10102">
    <property type="entry name" value="DNA-DIRECTED RNA POLYMERASE, MITOCHONDRIAL"/>
    <property type="match status" value="1"/>
</dbReference>
<dbReference type="GO" id="GO:0003899">
    <property type="term" value="F:DNA-directed RNA polymerase activity"/>
    <property type="evidence" value="ECO:0007669"/>
    <property type="project" value="InterPro"/>
</dbReference>
<keyword evidence="3" id="KW-1185">Reference proteome</keyword>
<comment type="caution">
    <text evidence="2">The sequence shown here is derived from an EMBL/GenBank/DDBJ whole genome shotgun (WGS) entry which is preliminary data.</text>
</comment>
<dbReference type="Gene3D" id="1.10.1320.10">
    <property type="entry name" value="DNA-directed RNA polymerase, N-terminal domain"/>
    <property type="match status" value="1"/>
</dbReference>
<dbReference type="FunFam" id="1.10.1320.10:FF:000001">
    <property type="entry name" value="DNA-directed RNA polymerase"/>
    <property type="match status" value="1"/>
</dbReference>
<name>A0A7J7NWF6_9MAGN</name>
<dbReference type="InterPro" id="IPR043502">
    <property type="entry name" value="DNA/RNA_pol_sf"/>
</dbReference>
<feature type="domain" description="DNA-directed RNA polymerase N-terminal" evidence="1">
    <location>
        <begin position="123"/>
        <end position="424"/>
    </location>
</feature>
<evidence type="ECO:0000313" key="3">
    <source>
        <dbReference type="Proteomes" id="UP000541444"/>
    </source>
</evidence>
<dbReference type="InterPro" id="IPR002092">
    <property type="entry name" value="DNA-dir_Rpol_phage-type"/>
</dbReference>
<organism evidence="2 3">
    <name type="scientific">Kingdonia uniflora</name>
    <dbReference type="NCBI Taxonomy" id="39325"/>
    <lineage>
        <taxon>Eukaryota</taxon>
        <taxon>Viridiplantae</taxon>
        <taxon>Streptophyta</taxon>
        <taxon>Embryophyta</taxon>
        <taxon>Tracheophyta</taxon>
        <taxon>Spermatophyta</taxon>
        <taxon>Magnoliopsida</taxon>
        <taxon>Ranunculales</taxon>
        <taxon>Circaeasteraceae</taxon>
        <taxon>Kingdonia</taxon>
    </lineage>
</organism>
<evidence type="ECO:0000313" key="2">
    <source>
        <dbReference type="EMBL" id="KAF6171274.1"/>
    </source>
</evidence>
<dbReference type="EMBL" id="JACGCM010000510">
    <property type="protein sequence ID" value="KAF6171274.1"/>
    <property type="molecule type" value="Genomic_DNA"/>
</dbReference>
<dbReference type="SMART" id="SM01311">
    <property type="entry name" value="RPOL_N"/>
    <property type="match status" value="1"/>
</dbReference>
<proteinExistence type="predicted"/>
<reference evidence="2 3" key="1">
    <citation type="journal article" date="2020" name="IScience">
        <title>Genome Sequencing of the Endangered Kingdonia uniflora (Circaeasteraceae, Ranunculales) Reveals Potential Mechanisms of Evolutionary Specialization.</title>
        <authorList>
            <person name="Sun Y."/>
            <person name="Deng T."/>
            <person name="Zhang A."/>
            <person name="Moore M.J."/>
            <person name="Landis J.B."/>
            <person name="Lin N."/>
            <person name="Zhang H."/>
            <person name="Zhang X."/>
            <person name="Huang J."/>
            <person name="Zhang X."/>
            <person name="Sun H."/>
            <person name="Wang H."/>
        </authorList>
    </citation>
    <scope>NUCLEOTIDE SEQUENCE [LARGE SCALE GENOMIC DNA]</scope>
    <source>
        <strain evidence="2">TB1705</strain>
        <tissue evidence="2">Leaf</tissue>
    </source>
</reference>
<accession>A0A7J7NWF6</accession>
<evidence type="ECO:0000259" key="1">
    <source>
        <dbReference type="SMART" id="SM01311"/>
    </source>
</evidence>
<dbReference type="Proteomes" id="UP000541444">
    <property type="component" value="Unassembled WGS sequence"/>
</dbReference>
<gene>
    <name evidence="2" type="ORF">GIB67_036942</name>
</gene>
<dbReference type="GO" id="GO:0003677">
    <property type="term" value="F:DNA binding"/>
    <property type="evidence" value="ECO:0007669"/>
    <property type="project" value="InterPro"/>
</dbReference>
<dbReference type="InterPro" id="IPR037159">
    <property type="entry name" value="RNA_POL_N_sf"/>
</dbReference>
<dbReference type="InterPro" id="IPR029262">
    <property type="entry name" value="RPOL_N"/>
</dbReference>
<dbReference type="GO" id="GO:0006390">
    <property type="term" value="P:mitochondrial transcription"/>
    <property type="evidence" value="ECO:0007669"/>
    <property type="project" value="TreeGrafter"/>
</dbReference>
<dbReference type="AlphaFoldDB" id="A0A7J7NWF6"/>
<protein>
    <recommendedName>
        <fullName evidence="1">DNA-directed RNA polymerase N-terminal domain-containing protein</fullName>
    </recommendedName>
</protein>
<dbReference type="Pfam" id="PF14700">
    <property type="entry name" value="RPOL_N"/>
    <property type="match status" value="1"/>
</dbReference>
<sequence length="435" mass="49736">MWRNVVKQAVSIRRLMSYSSNSVKPSNSEFRNLLKFEFCGMGVGGNSEISIMKEEFRLPKLRFFCDRIGVRGFASVAEASVSSTDTDDDVPVVVESREVFKKKVVRPKVVGGIHGGTYHKLRRRQIKIETEAWENAAEEYNGLLADMCEQKLAPNLPFVKKLFLGWFEPLRIKIEEEQKLCNQKKHKLKYYGPFINMLPADKMAVITMHKLMALLMANPEEQGVRVVQAVCQIGEAIENEAKLHTLLESAKKKPDGHTYIDEKKYDSMVKDQMKLRKKVEDLMKKQKRMELKKIVREQVDWKSWGQDGQAKIGSRLVELLIETAYVQPPIDQLAEGPPDIRPAFVHTLINVKSESGAARRFGTILCDPLVRNGMDKTARHMVIPYKPMLVLPINWTGCFRSGTVYQHEKWVAEIKAQAVLSFGRFDKGAYLYLKA</sequence>
<dbReference type="OrthoDB" id="1932702at2759"/>
<dbReference type="SUPFAM" id="SSF56672">
    <property type="entry name" value="DNA/RNA polymerases"/>
    <property type="match status" value="1"/>
</dbReference>
<dbReference type="PANTHER" id="PTHR10102:SF0">
    <property type="entry name" value="DNA-DIRECTED RNA POLYMERASE, MITOCHONDRIAL"/>
    <property type="match status" value="1"/>
</dbReference>